<dbReference type="PROSITE" id="PS01124">
    <property type="entry name" value="HTH_ARAC_FAMILY_2"/>
    <property type="match status" value="1"/>
</dbReference>
<dbReference type="Proteomes" id="UP000031408">
    <property type="component" value="Unassembled WGS sequence"/>
</dbReference>
<dbReference type="RefSeq" id="WP_039142453.1">
    <property type="nucleotide sequence ID" value="NZ_JSVC01000021.1"/>
</dbReference>
<gene>
    <name evidence="5" type="ORF">OI18_18275</name>
</gene>
<dbReference type="SUPFAM" id="SSF55008">
    <property type="entry name" value="HMA, heavy metal-associated domain"/>
    <property type="match status" value="1"/>
</dbReference>
<dbReference type="SMART" id="SM00342">
    <property type="entry name" value="HTH_ARAC"/>
    <property type="match status" value="1"/>
</dbReference>
<dbReference type="Pfam" id="PF12833">
    <property type="entry name" value="HTH_18"/>
    <property type="match status" value="1"/>
</dbReference>
<dbReference type="STRING" id="1349421.OI18_18275"/>
<dbReference type="InterPro" id="IPR018062">
    <property type="entry name" value="HTH_AraC-typ_CS"/>
</dbReference>
<proteinExistence type="predicted"/>
<evidence type="ECO:0000313" key="5">
    <source>
        <dbReference type="EMBL" id="KIC93202.1"/>
    </source>
</evidence>
<dbReference type="PANTHER" id="PTHR43280">
    <property type="entry name" value="ARAC-FAMILY TRANSCRIPTIONAL REGULATOR"/>
    <property type="match status" value="1"/>
</dbReference>
<reference evidence="5 6" key="1">
    <citation type="submission" date="2014-11" db="EMBL/GenBank/DDBJ databases">
        <title>Genome sequence of Flavihumibacter solisilvae 3-3.</title>
        <authorList>
            <person name="Zhou G."/>
            <person name="Li M."/>
            <person name="Wang G."/>
        </authorList>
    </citation>
    <scope>NUCLEOTIDE SEQUENCE [LARGE SCALE GENOMIC DNA]</scope>
    <source>
        <strain evidence="5 6">3-3</strain>
    </source>
</reference>
<comment type="caution">
    <text evidence="5">The sequence shown here is derived from an EMBL/GenBank/DDBJ whole genome shotgun (WGS) entry which is preliminary data.</text>
</comment>
<dbReference type="PANTHER" id="PTHR43280:SF2">
    <property type="entry name" value="HTH-TYPE TRANSCRIPTIONAL REGULATOR EXSA"/>
    <property type="match status" value="1"/>
</dbReference>
<dbReference type="PROSITE" id="PS00041">
    <property type="entry name" value="HTH_ARAC_FAMILY_1"/>
    <property type="match status" value="1"/>
</dbReference>
<accession>A0A0C1KZQ4</accession>
<keyword evidence="1" id="KW-0805">Transcription regulation</keyword>
<dbReference type="SUPFAM" id="SSF46689">
    <property type="entry name" value="Homeodomain-like"/>
    <property type="match status" value="1"/>
</dbReference>
<dbReference type="EMBL" id="JSVC01000021">
    <property type="protein sequence ID" value="KIC93202.1"/>
    <property type="molecule type" value="Genomic_DNA"/>
</dbReference>
<keyword evidence="6" id="KW-1185">Reference proteome</keyword>
<evidence type="ECO:0000256" key="3">
    <source>
        <dbReference type="ARBA" id="ARBA00023163"/>
    </source>
</evidence>
<dbReference type="Gene3D" id="3.30.70.100">
    <property type="match status" value="1"/>
</dbReference>
<dbReference type="InterPro" id="IPR009057">
    <property type="entry name" value="Homeodomain-like_sf"/>
</dbReference>
<name>A0A0C1KZQ4_9BACT</name>
<feature type="domain" description="HTH araC/xylS-type" evidence="4">
    <location>
        <begin position="71"/>
        <end position="175"/>
    </location>
</feature>
<dbReference type="GO" id="GO:0046872">
    <property type="term" value="F:metal ion binding"/>
    <property type="evidence" value="ECO:0007669"/>
    <property type="project" value="InterPro"/>
</dbReference>
<dbReference type="AlphaFoldDB" id="A0A0C1KZQ4"/>
<protein>
    <submittedName>
        <fullName evidence="5">AraC family transcriptional regulator</fullName>
    </submittedName>
</protein>
<keyword evidence="2" id="KW-0238">DNA-binding</keyword>
<organism evidence="5 6">
    <name type="scientific">Flavihumibacter solisilvae</name>
    <dbReference type="NCBI Taxonomy" id="1349421"/>
    <lineage>
        <taxon>Bacteria</taxon>
        <taxon>Pseudomonadati</taxon>
        <taxon>Bacteroidota</taxon>
        <taxon>Chitinophagia</taxon>
        <taxon>Chitinophagales</taxon>
        <taxon>Chitinophagaceae</taxon>
        <taxon>Flavihumibacter</taxon>
    </lineage>
</organism>
<dbReference type="InterPro" id="IPR018060">
    <property type="entry name" value="HTH_AraC"/>
</dbReference>
<dbReference type="OrthoDB" id="952277at2"/>
<dbReference type="InterPro" id="IPR036163">
    <property type="entry name" value="HMA_dom_sf"/>
</dbReference>
<evidence type="ECO:0000256" key="1">
    <source>
        <dbReference type="ARBA" id="ARBA00023015"/>
    </source>
</evidence>
<dbReference type="GO" id="GO:0003700">
    <property type="term" value="F:DNA-binding transcription factor activity"/>
    <property type="evidence" value="ECO:0007669"/>
    <property type="project" value="InterPro"/>
</dbReference>
<sequence>MRLIIKNMVCPRCVMVVEQLLEKNSIPAVSVRLGEVELTSEPTRKQLEQLSSDLSSMGFELLDDQKKQLIERIKQLIIKKVQQGDMEDHFSVSKYLGKHIHRDYSSISKLFSEVEGVTIEQFLILQKIEKAKEWLAYDEMTLAEIAFELGYSSPQHLSNQFKKLTGMTASEFKKLGVVHRKPLDNVSGDTN</sequence>
<evidence type="ECO:0000313" key="6">
    <source>
        <dbReference type="Proteomes" id="UP000031408"/>
    </source>
</evidence>
<evidence type="ECO:0000256" key="2">
    <source>
        <dbReference type="ARBA" id="ARBA00023125"/>
    </source>
</evidence>
<keyword evidence="3" id="KW-0804">Transcription</keyword>
<evidence type="ECO:0000259" key="4">
    <source>
        <dbReference type="PROSITE" id="PS01124"/>
    </source>
</evidence>
<dbReference type="Gene3D" id="1.10.10.60">
    <property type="entry name" value="Homeodomain-like"/>
    <property type="match status" value="1"/>
</dbReference>
<dbReference type="GO" id="GO:0043565">
    <property type="term" value="F:sequence-specific DNA binding"/>
    <property type="evidence" value="ECO:0007669"/>
    <property type="project" value="InterPro"/>
</dbReference>